<evidence type="ECO:0000313" key="7">
    <source>
        <dbReference type="Proteomes" id="UP000823388"/>
    </source>
</evidence>
<evidence type="ECO:0000256" key="1">
    <source>
        <dbReference type="ARBA" id="ARBA00022723"/>
    </source>
</evidence>
<dbReference type="OrthoDB" id="26525at2759"/>
<dbReference type="PROSITE" id="PS50222">
    <property type="entry name" value="EF_HAND_2"/>
    <property type="match status" value="2"/>
</dbReference>
<reference evidence="6" key="1">
    <citation type="submission" date="2020-05" db="EMBL/GenBank/DDBJ databases">
        <title>WGS assembly of Panicum virgatum.</title>
        <authorList>
            <person name="Lovell J.T."/>
            <person name="Jenkins J."/>
            <person name="Shu S."/>
            <person name="Juenger T.E."/>
            <person name="Schmutz J."/>
        </authorList>
    </citation>
    <scope>NUCLEOTIDE SEQUENCE</scope>
    <source>
        <strain evidence="6">AP13</strain>
    </source>
</reference>
<dbReference type="GO" id="GO:0005509">
    <property type="term" value="F:calcium ion binding"/>
    <property type="evidence" value="ECO:0007669"/>
    <property type="project" value="InterPro"/>
</dbReference>
<dbReference type="InterPro" id="IPR039647">
    <property type="entry name" value="EF_hand_pair_protein_CML-like"/>
</dbReference>
<dbReference type="SUPFAM" id="SSF47473">
    <property type="entry name" value="EF-hand"/>
    <property type="match status" value="1"/>
</dbReference>
<evidence type="ECO:0000313" key="6">
    <source>
        <dbReference type="EMBL" id="KAG2544954.1"/>
    </source>
</evidence>
<keyword evidence="3" id="KW-0106">Calcium</keyword>
<comment type="caution">
    <text evidence="6">The sequence shown here is derived from an EMBL/GenBank/DDBJ whole genome shotgun (WGS) entry which is preliminary data.</text>
</comment>
<protein>
    <recommendedName>
        <fullName evidence="5">EF-hand domain-containing protein</fullName>
    </recommendedName>
</protein>
<feature type="region of interest" description="Disordered" evidence="4">
    <location>
        <begin position="109"/>
        <end position="128"/>
    </location>
</feature>
<evidence type="ECO:0000259" key="5">
    <source>
        <dbReference type="PROSITE" id="PS50222"/>
    </source>
</evidence>
<keyword evidence="2" id="KW-0677">Repeat</keyword>
<feature type="domain" description="EF-hand" evidence="5">
    <location>
        <begin position="233"/>
        <end position="266"/>
    </location>
</feature>
<keyword evidence="7" id="KW-1185">Reference proteome</keyword>
<sequence>MRVEATSWLPHRIDTRKSSGREVPRSTKVLLARRARNETDHTVRRNMWDLVPTIDLHSGLVMSVSSFLIMLLVQILPLVDNVASASRGIRSASRAVVRLLARDDSAVIGADDDDEEDDSGGGVGVVAPDPRQARRHCERCARRRGASPPDDVAAVMERLGLLPGGGADVADDGGEACGGCEAAWAVDDLLESKVASEAELREAFYVFDRDEDGFVGAAELWNVMRRLGMPEGARPEDCRRMIAAHDADGDGRISFREFRAMMENAV</sequence>
<dbReference type="InterPro" id="IPR011992">
    <property type="entry name" value="EF-hand-dom_pair"/>
</dbReference>
<gene>
    <name evidence="6" type="ORF">PVAP13_9KG397275</name>
</gene>
<dbReference type="PANTHER" id="PTHR10891">
    <property type="entry name" value="EF-HAND CALCIUM-BINDING DOMAIN CONTAINING PROTEIN"/>
    <property type="match status" value="1"/>
</dbReference>
<evidence type="ECO:0000256" key="2">
    <source>
        <dbReference type="ARBA" id="ARBA00022737"/>
    </source>
</evidence>
<dbReference type="PROSITE" id="PS00018">
    <property type="entry name" value="EF_HAND_1"/>
    <property type="match status" value="2"/>
</dbReference>
<dbReference type="InterPro" id="IPR018247">
    <property type="entry name" value="EF_Hand_1_Ca_BS"/>
</dbReference>
<dbReference type="FunFam" id="1.10.238.10:FF:000001">
    <property type="entry name" value="Calmodulin 1"/>
    <property type="match status" value="1"/>
</dbReference>
<dbReference type="Gene3D" id="1.10.238.10">
    <property type="entry name" value="EF-hand"/>
    <property type="match status" value="1"/>
</dbReference>
<dbReference type="EMBL" id="CM029053">
    <property type="protein sequence ID" value="KAG2544954.1"/>
    <property type="molecule type" value="Genomic_DNA"/>
</dbReference>
<accession>A0A8T0NDB4</accession>
<feature type="compositionally biased region" description="Acidic residues" evidence="4">
    <location>
        <begin position="110"/>
        <end position="119"/>
    </location>
</feature>
<dbReference type="SMART" id="SM00054">
    <property type="entry name" value="EFh"/>
    <property type="match status" value="2"/>
</dbReference>
<dbReference type="AlphaFoldDB" id="A0A8T0NDB4"/>
<keyword evidence="1" id="KW-0479">Metal-binding</keyword>
<proteinExistence type="predicted"/>
<dbReference type="Pfam" id="PF13499">
    <property type="entry name" value="EF-hand_7"/>
    <property type="match status" value="1"/>
</dbReference>
<dbReference type="Proteomes" id="UP000823388">
    <property type="component" value="Chromosome 9K"/>
</dbReference>
<dbReference type="InterPro" id="IPR002048">
    <property type="entry name" value="EF_hand_dom"/>
</dbReference>
<feature type="domain" description="EF-hand" evidence="5">
    <location>
        <begin position="195"/>
        <end position="230"/>
    </location>
</feature>
<organism evidence="6 7">
    <name type="scientific">Panicum virgatum</name>
    <name type="common">Blackwell switchgrass</name>
    <dbReference type="NCBI Taxonomy" id="38727"/>
    <lineage>
        <taxon>Eukaryota</taxon>
        <taxon>Viridiplantae</taxon>
        <taxon>Streptophyta</taxon>
        <taxon>Embryophyta</taxon>
        <taxon>Tracheophyta</taxon>
        <taxon>Spermatophyta</taxon>
        <taxon>Magnoliopsida</taxon>
        <taxon>Liliopsida</taxon>
        <taxon>Poales</taxon>
        <taxon>Poaceae</taxon>
        <taxon>PACMAD clade</taxon>
        <taxon>Panicoideae</taxon>
        <taxon>Panicodae</taxon>
        <taxon>Paniceae</taxon>
        <taxon>Panicinae</taxon>
        <taxon>Panicum</taxon>
        <taxon>Panicum sect. Hiantes</taxon>
    </lineage>
</organism>
<dbReference type="CDD" id="cd00051">
    <property type="entry name" value="EFh"/>
    <property type="match status" value="1"/>
</dbReference>
<name>A0A8T0NDB4_PANVG</name>
<evidence type="ECO:0000256" key="4">
    <source>
        <dbReference type="SAM" id="MobiDB-lite"/>
    </source>
</evidence>
<evidence type="ECO:0000256" key="3">
    <source>
        <dbReference type="ARBA" id="ARBA00022837"/>
    </source>
</evidence>